<keyword evidence="1" id="KW-0812">Transmembrane</keyword>
<protein>
    <submittedName>
        <fullName evidence="2">Uncharacterized protein</fullName>
    </submittedName>
</protein>
<dbReference type="EMBL" id="HBUF01547555">
    <property type="protein sequence ID" value="CAG6757638.1"/>
    <property type="molecule type" value="Transcribed_RNA"/>
</dbReference>
<keyword evidence="1" id="KW-1133">Transmembrane helix</keyword>
<reference evidence="2" key="1">
    <citation type="submission" date="2021-05" db="EMBL/GenBank/DDBJ databases">
        <authorList>
            <person name="Alioto T."/>
            <person name="Alioto T."/>
            <person name="Gomez Garrido J."/>
        </authorList>
    </citation>
    <scope>NUCLEOTIDE SEQUENCE</scope>
</reference>
<proteinExistence type="predicted"/>
<evidence type="ECO:0000256" key="1">
    <source>
        <dbReference type="SAM" id="Phobius"/>
    </source>
</evidence>
<dbReference type="EMBL" id="HBUF01547557">
    <property type="protein sequence ID" value="CAG6757652.1"/>
    <property type="molecule type" value="Transcribed_RNA"/>
</dbReference>
<dbReference type="EMBL" id="HBUF01547556">
    <property type="protein sequence ID" value="CAG6757645.1"/>
    <property type="molecule type" value="Transcribed_RNA"/>
</dbReference>
<dbReference type="EMBL" id="HBUF01547558">
    <property type="protein sequence ID" value="CAG6757659.1"/>
    <property type="molecule type" value="Transcribed_RNA"/>
</dbReference>
<sequence length="102" mass="11840">MKFNAFCSWSPQIHFWVFFNSFVSGLTLSLKFGTNLRYQPSMPNTLRNSFTFLGAGYSRIGRTFSGLVLIPCSSIIKPRYFISFVQNSLLFQFTLRCACRRR</sequence>
<organism evidence="2">
    <name type="scientific">Cacopsylla melanoneura</name>
    <dbReference type="NCBI Taxonomy" id="428564"/>
    <lineage>
        <taxon>Eukaryota</taxon>
        <taxon>Metazoa</taxon>
        <taxon>Ecdysozoa</taxon>
        <taxon>Arthropoda</taxon>
        <taxon>Hexapoda</taxon>
        <taxon>Insecta</taxon>
        <taxon>Pterygota</taxon>
        <taxon>Neoptera</taxon>
        <taxon>Paraneoptera</taxon>
        <taxon>Hemiptera</taxon>
        <taxon>Sternorrhyncha</taxon>
        <taxon>Psylloidea</taxon>
        <taxon>Psyllidae</taxon>
        <taxon>Psyllinae</taxon>
        <taxon>Cacopsylla</taxon>
    </lineage>
</organism>
<feature type="transmembrane region" description="Helical" evidence="1">
    <location>
        <begin position="13"/>
        <end position="32"/>
    </location>
</feature>
<name>A0A8D9A279_9HEMI</name>
<evidence type="ECO:0000313" key="2">
    <source>
        <dbReference type="EMBL" id="CAG6757652.1"/>
    </source>
</evidence>
<dbReference type="AlphaFoldDB" id="A0A8D9A279"/>
<accession>A0A8D9A279</accession>
<keyword evidence="1" id="KW-0472">Membrane</keyword>